<sequence length="232" mass="23817">MPTRRGGWRRALGCVALGCVLTACGSTVPGRPTADPSTPKNRHIGTALATLLPKQDQFPSPYAAVVPPAEQAAHIAGDLSGIPPGATVDPADCAPPQRPTGPDTSAVVVGTDAATRTTLTVLLTRVDTPLSTVRQQARGCGTVHVRRGPITDTVLTQPDPAPPVRADDTFALHRTVTGPATGPGLTRSMRTLLAQVGDVRIEATAMSYGDGPSDPAGLDQVFVAAVEDVRAG</sequence>
<protein>
    <submittedName>
        <fullName evidence="3">Uncharacterized protein</fullName>
    </submittedName>
</protein>
<gene>
    <name evidence="3" type="ORF">AWN90_24115</name>
</gene>
<dbReference type="EMBL" id="LWGR01000004">
    <property type="protein sequence ID" value="KZM75216.1"/>
    <property type="molecule type" value="Genomic_DNA"/>
</dbReference>
<feature type="signal peptide" evidence="2">
    <location>
        <begin position="1"/>
        <end position="25"/>
    </location>
</feature>
<proteinExistence type="predicted"/>
<accession>A0A164P7C9</accession>
<evidence type="ECO:0000256" key="2">
    <source>
        <dbReference type="SAM" id="SignalP"/>
    </source>
</evidence>
<keyword evidence="4" id="KW-1185">Reference proteome</keyword>
<dbReference type="PROSITE" id="PS51257">
    <property type="entry name" value="PROKAR_LIPOPROTEIN"/>
    <property type="match status" value="1"/>
</dbReference>
<keyword evidence="2" id="KW-0732">Signal</keyword>
<organism evidence="3 4">
    <name type="scientific">Nocardia terpenica</name>
    <dbReference type="NCBI Taxonomy" id="455432"/>
    <lineage>
        <taxon>Bacteria</taxon>
        <taxon>Bacillati</taxon>
        <taxon>Actinomycetota</taxon>
        <taxon>Actinomycetes</taxon>
        <taxon>Mycobacteriales</taxon>
        <taxon>Nocardiaceae</taxon>
        <taxon>Nocardia</taxon>
    </lineage>
</organism>
<reference evidence="3 4" key="1">
    <citation type="submission" date="2016-04" db="EMBL/GenBank/DDBJ databases">
        <authorList>
            <person name="Evans L.H."/>
            <person name="Alamgir A."/>
            <person name="Owens N."/>
            <person name="Weber N.D."/>
            <person name="Virtaneva K."/>
            <person name="Barbian K."/>
            <person name="Babar A."/>
            <person name="Rosenke K."/>
        </authorList>
    </citation>
    <scope>NUCLEOTIDE SEQUENCE [LARGE SCALE GENOMIC DNA]</scope>
    <source>
        <strain evidence="3 4">IFM 0406</strain>
    </source>
</reference>
<feature type="chain" id="PRO_5038857470" evidence="2">
    <location>
        <begin position="26"/>
        <end position="232"/>
    </location>
</feature>
<name>A0A164P7C9_9NOCA</name>
<feature type="region of interest" description="Disordered" evidence="1">
    <location>
        <begin position="84"/>
        <end position="104"/>
    </location>
</feature>
<dbReference type="Proteomes" id="UP000076512">
    <property type="component" value="Unassembled WGS sequence"/>
</dbReference>
<dbReference type="OrthoDB" id="4762219at2"/>
<evidence type="ECO:0000313" key="3">
    <source>
        <dbReference type="EMBL" id="KZM75216.1"/>
    </source>
</evidence>
<evidence type="ECO:0000313" key="4">
    <source>
        <dbReference type="Proteomes" id="UP000076512"/>
    </source>
</evidence>
<dbReference type="AlphaFoldDB" id="A0A164P7C9"/>
<dbReference type="STRING" id="455432.AWN90_24115"/>
<evidence type="ECO:0000256" key="1">
    <source>
        <dbReference type="SAM" id="MobiDB-lite"/>
    </source>
</evidence>
<comment type="caution">
    <text evidence="3">The sequence shown here is derived from an EMBL/GenBank/DDBJ whole genome shotgun (WGS) entry which is preliminary data.</text>
</comment>